<dbReference type="GO" id="GO:0009306">
    <property type="term" value="P:protein secretion"/>
    <property type="evidence" value="ECO:0007669"/>
    <property type="project" value="InterPro"/>
</dbReference>
<feature type="transmembrane region" description="Helical" evidence="5">
    <location>
        <begin position="145"/>
        <end position="164"/>
    </location>
</feature>
<evidence type="ECO:0000313" key="6">
    <source>
        <dbReference type="EMBL" id="MYM60635.1"/>
    </source>
</evidence>
<keyword evidence="5" id="KW-1133">Transmembrane helix</keyword>
<evidence type="ECO:0000256" key="2">
    <source>
        <dbReference type="ARBA" id="ARBA00021622"/>
    </source>
</evidence>
<gene>
    <name evidence="6" type="primary">flhB</name>
    <name evidence="6" type="ORF">GTG28_15490</name>
</gene>
<keyword evidence="6" id="KW-0966">Cell projection</keyword>
<comment type="similarity">
    <text evidence="1">Belongs to the type III secretion exporter family.</text>
</comment>
<feature type="transmembrane region" description="Helical" evidence="5">
    <location>
        <begin position="184"/>
        <end position="206"/>
    </location>
</feature>
<dbReference type="InterPro" id="IPR006135">
    <property type="entry name" value="T3SS_substrate_exporter"/>
</dbReference>
<keyword evidence="3" id="KW-0813">Transport</keyword>
<dbReference type="PANTHER" id="PTHR30531:SF12">
    <property type="entry name" value="FLAGELLAR BIOSYNTHETIC PROTEIN FLHB"/>
    <property type="match status" value="1"/>
</dbReference>
<protein>
    <recommendedName>
        <fullName evidence="2">Flagellar biosynthetic protein FlhB</fullName>
    </recommendedName>
</protein>
<dbReference type="SUPFAM" id="SSF160544">
    <property type="entry name" value="EscU C-terminal domain-like"/>
    <property type="match status" value="1"/>
</dbReference>
<comment type="caution">
    <text evidence="6">The sequence shown here is derived from an EMBL/GenBank/DDBJ whole genome shotgun (WGS) entry which is preliminary data.</text>
</comment>
<dbReference type="Proteomes" id="UP000478571">
    <property type="component" value="Unassembled WGS sequence"/>
</dbReference>
<proteinExistence type="inferred from homology"/>
<evidence type="ECO:0000256" key="5">
    <source>
        <dbReference type="SAM" id="Phobius"/>
    </source>
</evidence>
<dbReference type="RefSeq" id="WP_160931430.1">
    <property type="nucleotide sequence ID" value="NZ_WWEU01000005.1"/>
</dbReference>
<comment type="function">
    <text evidence="4">Required for formation of the rod structure in the basal body of the flagellar apparatus. Together with FliI and FliH, may constitute the export apparatus of flagellin.</text>
</comment>
<dbReference type="InterPro" id="IPR029025">
    <property type="entry name" value="T3SS_substrate_exporter_C"/>
</dbReference>
<evidence type="ECO:0000256" key="1">
    <source>
        <dbReference type="ARBA" id="ARBA00010690"/>
    </source>
</evidence>
<keyword evidence="7" id="KW-1185">Reference proteome</keyword>
<dbReference type="Pfam" id="PF01312">
    <property type="entry name" value="Bac_export_2"/>
    <property type="match status" value="1"/>
</dbReference>
<dbReference type="Gene3D" id="6.10.250.2080">
    <property type="match status" value="1"/>
</dbReference>
<dbReference type="EMBL" id="WWEU01000005">
    <property type="protein sequence ID" value="MYM60635.1"/>
    <property type="molecule type" value="Genomic_DNA"/>
</dbReference>
<dbReference type="PRINTS" id="PR00950">
    <property type="entry name" value="TYPE3IMSPROT"/>
</dbReference>
<reference evidence="6 7" key="1">
    <citation type="submission" date="2020-01" db="EMBL/GenBank/DDBJ databases">
        <title>Draft Genome Sequence of Vibrio sp. strain OCN044, Isolated from a Healthy Coral at Palmyra Atoll.</title>
        <authorList>
            <person name="Videau P."/>
            <person name="Loughran R."/>
            <person name="Esquivel A."/>
            <person name="Deadmond M."/>
            <person name="Paddock B.E."/>
            <person name="Saw J.H."/>
            <person name="Ushijima B."/>
        </authorList>
    </citation>
    <scope>NUCLEOTIDE SEQUENCE [LARGE SCALE GENOMIC DNA]</scope>
    <source>
        <strain evidence="6 7">OCN044</strain>
    </source>
</reference>
<keyword evidence="6" id="KW-0969">Cilium</keyword>
<feature type="transmembrane region" description="Helical" evidence="5">
    <location>
        <begin position="84"/>
        <end position="105"/>
    </location>
</feature>
<evidence type="ECO:0000256" key="3">
    <source>
        <dbReference type="ARBA" id="ARBA00023225"/>
    </source>
</evidence>
<name>A0A6L8LXV0_9VIBR</name>
<keyword evidence="3" id="KW-0653">Protein transport</keyword>
<evidence type="ECO:0000313" key="7">
    <source>
        <dbReference type="Proteomes" id="UP000478571"/>
    </source>
</evidence>
<keyword evidence="5" id="KW-0812">Transmembrane</keyword>
<evidence type="ECO:0000256" key="4">
    <source>
        <dbReference type="ARBA" id="ARBA00025078"/>
    </source>
</evidence>
<keyword evidence="5" id="KW-0472">Membrane</keyword>
<dbReference type="Gene3D" id="3.40.1690.10">
    <property type="entry name" value="secretion proteins EscU"/>
    <property type="match status" value="1"/>
</dbReference>
<feature type="transmembrane region" description="Helical" evidence="5">
    <location>
        <begin position="30"/>
        <end position="52"/>
    </location>
</feature>
<sequence>MSTEEKREKASPYKLEQARKKGQIAKSNDFNSLGGILVFLLSLCFLFGFIGVNIKSVMQEILVSANLFKHEHNFWVIKRVFSSYLTIVMPVMLISLLVSVVFNLLQTRGLISFYPLKPDIKKIDPIKGFKKLFSMKAFFELVKNSIRIGVLIALAYYMYFYVVKEVHVKGISDINGFLKFTYDLILSTIFLFLIVMMPFVIIDFRFQNWSFLKQMRMSKKEVKDEYKNQEGDPEIKQKRKKRQRELSEKLGSLSNVSSADVIVTNPIHIAVALKFNKDKMLAPKVVAKGKGNIAERIKDIAKENEIVTKVDIPLARKIYKEVGINSEIPPDIYDEVATIYRWLYSLEK</sequence>
<dbReference type="AlphaFoldDB" id="A0A6L8LXV0"/>
<dbReference type="GO" id="GO:0005886">
    <property type="term" value="C:plasma membrane"/>
    <property type="evidence" value="ECO:0007669"/>
    <property type="project" value="TreeGrafter"/>
</dbReference>
<keyword evidence="3" id="KW-1006">Bacterial flagellum protein export</keyword>
<organism evidence="6 7">
    <name type="scientific">Vibrio tetraodonis subsp. pristinus</name>
    <dbReference type="NCBI Taxonomy" id="2695891"/>
    <lineage>
        <taxon>Bacteria</taxon>
        <taxon>Pseudomonadati</taxon>
        <taxon>Pseudomonadota</taxon>
        <taxon>Gammaproteobacteria</taxon>
        <taxon>Vibrionales</taxon>
        <taxon>Vibrionaceae</taxon>
        <taxon>Vibrio</taxon>
    </lineage>
</organism>
<dbReference type="PANTHER" id="PTHR30531">
    <property type="entry name" value="FLAGELLAR BIOSYNTHETIC PROTEIN FLHB"/>
    <property type="match status" value="1"/>
</dbReference>
<keyword evidence="6" id="KW-0282">Flagellum</keyword>
<accession>A0A6L8LXV0</accession>